<feature type="compositionally biased region" description="Basic and acidic residues" evidence="1">
    <location>
        <begin position="19"/>
        <end position="47"/>
    </location>
</feature>
<dbReference type="RefSeq" id="WP_184869408.1">
    <property type="nucleotide sequence ID" value="NZ_BAAAWY010000095.1"/>
</dbReference>
<feature type="region of interest" description="Disordered" evidence="1">
    <location>
        <begin position="16"/>
        <end position="47"/>
    </location>
</feature>
<accession>A0A7W9KQL2</accession>
<comment type="caution">
    <text evidence="2">The sequence shown here is derived from an EMBL/GenBank/DDBJ whole genome shotgun (WGS) entry which is preliminary data.</text>
</comment>
<evidence type="ECO:0000256" key="1">
    <source>
        <dbReference type="SAM" id="MobiDB-lite"/>
    </source>
</evidence>
<dbReference type="AlphaFoldDB" id="A0A7W9KQL2"/>
<proteinExistence type="predicted"/>
<protein>
    <submittedName>
        <fullName evidence="2">Uncharacterized protein</fullName>
    </submittedName>
</protein>
<keyword evidence="3" id="KW-1185">Reference proteome</keyword>
<dbReference type="Proteomes" id="UP000585638">
    <property type="component" value="Unassembled WGS sequence"/>
</dbReference>
<sequence length="47" mass="5662">MASIWQRVSDFLRSPQGRKLTEQVKRAARDPKNQQRVKDAVRRLRKR</sequence>
<name>A0A7W9KQL2_9PSEU</name>
<evidence type="ECO:0000313" key="3">
    <source>
        <dbReference type="Proteomes" id="UP000585638"/>
    </source>
</evidence>
<organism evidence="2 3">
    <name type="scientific">Kutzneria kofuensis</name>
    <dbReference type="NCBI Taxonomy" id="103725"/>
    <lineage>
        <taxon>Bacteria</taxon>
        <taxon>Bacillati</taxon>
        <taxon>Actinomycetota</taxon>
        <taxon>Actinomycetes</taxon>
        <taxon>Pseudonocardiales</taxon>
        <taxon>Pseudonocardiaceae</taxon>
        <taxon>Kutzneria</taxon>
    </lineage>
</organism>
<gene>
    <name evidence="2" type="ORF">BJ998_008184</name>
</gene>
<dbReference type="EMBL" id="JACHIR010000002">
    <property type="protein sequence ID" value="MBB5896925.1"/>
    <property type="molecule type" value="Genomic_DNA"/>
</dbReference>
<reference evidence="2 3" key="1">
    <citation type="submission" date="2020-08" db="EMBL/GenBank/DDBJ databases">
        <title>Sequencing the genomes of 1000 actinobacteria strains.</title>
        <authorList>
            <person name="Klenk H.-P."/>
        </authorList>
    </citation>
    <scope>NUCLEOTIDE SEQUENCE [LARGE SCALE GENOMIC DNA]</scope>
    <source>
        <strain evidence="2 3">DSM 43851</strain>
    </source>
</reference>
<evidence type="ECO:0000313" key="2">
    <source>
        <dbReference type="EMBL" id="MBB5896925.1"/>
    </source>
</evidence>